<reference evidence="1 2" key="1">
    <citation type="journal article" date="2021" name="Environ. Microbiol.">
        <title>Gene family expansions and transcriptome signatures uncover fungal adaptations to wood decay.</title>
        <authorList>
            <person name="Hage H."/>
            <person name="Miyauchi S."/>
            <person name="Viragh M."/>
            <person name="Drula E."/>
            <person name="Min B."/>
            <person name="Chaduli D."/>
            <person name="Navarro D."/>
            <person name="Favel A."/>
            <person name="Norest M."/>
            <person name="Lesage-Meessen L."/>
            <person name="Balint B."/>
            <person name="Merenyi Z."/>
            <person name="de Eugenio L."/>
            <person name="Morin E."/>
            <person name="Martinez A.T."/>
            <person name="Baldrian P."/>
            <person name="Stursova M."/>
            <person name="Martinez M.J."/>
            <person name="Novotny C."/>
            <person name="Magnuson J.K."/>
            <person name="Spatafora J.W."/>
            <person name="Maurice S."/>
            <person name="Pangilinan J."/>
            <person name="Andreopoulos W."/>
            <person name="LaButti K."/>
            <person name="Hundley H."/>
            <person name="Na H."/>
            <person name="Kuo A."/>
            <person name="Barry K."/>
            <person name="Lipzen A."/>
            <person name="Henrissat B."/>
            <person name="Riley R."/>
            <person name="Ahrendt S."/>
            <person name="Nagy L.G."/>
            <person name="Grigoriev I.V."/>
            <person name="Martin F."/>
            <person name="Rosso M.N."/>
        </authorList>
    </citation>
    <scope>NUCLEOTIDE SEQUENCE [LARGE SCALE GENOMIC DNA]</scope>
    <source>
        <strain evidence="1 2">CIRM-BRFM 1785</strain>
    </source>
</reference>
<accession>A0ABQ8JYL2</accession>
<dbReference type="Proteomes" id="UP000814176">
    <property type="component" value="Unassembled WGS sequence"/>
</dbReference>
<sequence length="308" mass="34840">MDSRDKLARDALKSQFMRRVYLERPDHDDSQGCNAGSLLHDIVDVADDSYPRQFHYSRETYVYIYVLKLRSDGSEVLCKVAAASLTGEKRLVQEARMYESPNTASLQGTVMPKYHGLFQGDVNSFFKVTCMILEHCGKPLSRPLIHEDFAFRDAVLNAYSQLHTAPAMLVKGDASEYKYEDIVRRGNGQPCLVDYGSSRPHRGDCDQPRFDFKSFTPIPGTDLSCGEILEVSKAAGALMDNSFEIKGIGPMHYHPKKTIADYWRSARSEMMARGYNETGGHEVIQKHLEEYKNYLKDMEALGKPGNDE</sequence>
<evidence type="ECO:0008006" key="3">
    <source>
        <dbReference type="Google" id="ProtNLM"/>
    </source>
</evidence>
<comment type="caution">
    <text evidence="1">The sequence shown here is derived from an EMBL/GenBank/DDBJ whole genome shotgun (WGS) entry which is preliminary data.</text>
</comment>
<organism evidence="1 2">
    <name type="scientific">Rhodofomes roseus</name>
    <dbReference type="NCBI Taxonomy" id="34475"/>
    <lineage>
        <taxon>Eukaryota</taxon>
        <taxon>Fungi</taxon>
        <taxon>Dikarya</taxon>
        <taxon>Basidiomycota</taxon>
        <taxon>Agaricomycotina</taxon>
        <taxon>Agaricomycetes</taxon>
        <taxon>Polyporales</taxon>
        <taxon>Rhodofomes</taxon>
    </lineage>
</organism>
<dbReference type="GeneID" id="72006057"/>
<proteinExistence type="predicted"/>
<dbReference type="InterPro" id="IPR011009">
    <property type="entry name" value="Kinase-like_dom_sf"/>
</dbReference>
<dbReference type="SUPFAM" id="SSF56112">
    <property type="entry name" value="Protein kinase-like (PK-like)"/>
    <property type="match status" value="1"/>
</dbReference>
<protein>
    <recommendedName>
        <fullName evidence="3">Protein kinase domain-containing protein</fullName>
    </recommendedName>
</protein>
<gene>
    <name evidence="1" type="ORF">C8Q71DRAFT_790873</name>
</gene>
<dbReference type="EMBL" id="JADCUA010000039">
    <property type="protein sequence ID" value="KAH9829386.1"/>
    <property type="molecule type" value="Genomic_DNA"/>
</dbReference>
<evidence type="ECO:0000313" key="1">
    <source>
        <dbReference type="EMBL" id="KAH9829386.1"/>
    </source>
</evidence>
<dbReference type="RefSeq" id="XP_047772860.1">
    <property type="nucleotide sequence ID" value="XM_047925325.1"/>
</dbReference>
<evidence type="ECO:0000313" key="2">
    <source>
        <dbReference type="Proteomes" id="UP000814176"/>
    </source>
</evidence>
<keyword evidence="2" id="KW-1185">Reference proteome</keyword>
<name>A0ABQ8JYL2_9APHY</name>